<evidence type="ECO:0000256" key="7">
    <source>
        <dbReference type="RuleBase" id="RU364129"/>
    </source>
</evidence>
<dbReference type="Proteomes" id="UP000008141">
    <property type="component" value="Unassembled WGS sequence"/>
</dbReference>
<evidence type="ECO:0000256" key="2">
    <source>
        <dbReference type="ARBA" id="ARBA00006378"/>
    </source>
</evidence>
<comment type="subunit">
    <text evidence="7">Component of the Mediator complex.</text>
</comment>
<dbReference type="GO" id="GO:0016592">
    <property type="term" value="C:mediator complex"/>
    <property type="evidence" value="ECO:0007669"/>
    <property type="project" value="InterPro"/>
</dbReference>
<name>E1ZMN2_CHLVA</name>
<keyword evidence="6 7" id="KW-0539">Nucleus</keyword>
<keyword evidence="4 7" id="KW-0010">Activator</keyword>
<comment type="similarity">
    <text evidence="2 7">Belongs to the Mediator complex subunit 31 family.</text>
</comment>
<reference evidence="8 9" key="1">
    <citation type="journal article" date="2010" name="Plant Cell">
        <title>The Chlorella variabilis NC64A genome reveals adaptation to photosymbiosis, coevolution with viruses, and cryptic sex.</title>
        <authorList>
            <person name="Blanc G."/>
            <person name="Duncan G."/>
            <person name="Agarkova I."/>
            <person name="Borodovsky M."/>
            <person name="Gurnon J."/>
            <person name="Kuo A."/>
            <person name="Lindquist E."/>
            <person name="Lucas S."/>
            <person name="Pangilinan J."/>
            <person name="Polle J."/>
            <person name="Salamov A."/>
            <person name="Terry A."/>
            <person name="Yamada T."/>
            <person name="Dunigan D.D."/>
            <person name="Grigoriev I.V."/>
            <person name="Claverie J.M."/>
            <person name="Van Etten J.L."/>
        </authorList>
    </citation>
    <scope>NUCLEOTIDE SEQUENCE [LARGE SCALE GENOMIC DNA]</scope>
    <source>
        <strain evidence="8 9">NC64A</strain>
    </source>
</reference>
<keyword evidence="5 7" id="KW-0804">Transcription</keyword>
<accession>E1ZMN2</accession>
<evidence type="ECO:0000313" key="9">
    <source>
        <dbReference type="Proteomes" id="UP000008141"/>
    </source>
</evidence>
<dbReference type="RefSeq" id="XP_005844826.1">
    <property type="nucleotide sequence ID" value="XM_005844764.1"/>
</dbReference>
<evidence type="ECO:0000256" key="3">
    <source>
        <dbReference type="ARBA" id="ARBA00023015"/>
    </source>
</evidence>
<dbReference type="eggNOG" id="KOG4086">
    <property type="taxonomic scope" value="Eukaryota"/>
</dbReference>
<dbReference type="Pfam" id="PF05669">
    <property type="entry name" value="Med31"/>
    <property type="match status" value="1"/>
</dbReference>
<dbReference type="GO" id="GO:0003712">
    <property type="term" value="F:transcription coregulator activity"/>
    <property type="evidence" value="ECO:0007669"/>
    <property type="project" value="InterPro"/>
</dbReference>
<dbReference type="GO" id="GO:0006355">
    <property type="term" value="P:regulation of DNA-templated transcription"/>
    <property type="evidence" value="ECO:0007669"/>
    <property type="project" value="InterPro"/>
</dbReference>
<dbReference type="InterPro" id="IPR008831">
    <property type="entry name" value="Mediator_Med31"/>
</dbReference>
<proteinExistence type="inferred from homology"/>
<comment type="subcellular location">
    <subcellularLocation>
        <location evidence="1 7">Nucleus</location>
    </subcellularLocation>
</comment>
<evidence type="ECO:0000256" key="5">
    <source>
        <dbReference type="ARBA" id="ARBA00023163"/>
    </source>
</evidence>
<gene>
    <name evidence="8" type="ORF">CHLNCDRAFT_138261</name>
</gene>
<evidence type="ECO:0000256" key="4">
    <source>
        <dbReference type="ARBA" id="ARBA00023159"/>
    </source>
</evidence>
<dbReference type="KEGG" id="cvr:CHLNCDRAFT_138261"/>
<keyword evidence="9" id="KW-1185">Reference proteome</keyword>
<dbReference type="InParanoid" id="E1ZMN2"/>
<dbReference type="PANTHER" id="PTHR13186">
    <property type="entry name" value="MEDIATOR OF RNA POLYMERASE II TRANSCRIPTION SUBUNIT 31"/>
    <property type="match status" value="1"/>
</dbReference>
<keyword evidence="3 7" id="KW-0805">Transcription regulation</keyword>
<sequence>MAAAEPDARRAGEVETGCSERQRFELELEFLHCLANPGYLNWLAQNRYFEDEAFLRYLQYLQYWQLPQYAKFVV</sequence>
<organism evidence="9">
    <name type="scientific">Chlorella variabilis</name>
    <name type="common">Green alga</name>
    <dbReference type="NCBI Taxonomy" id="554065"/>
    <lineage>
        <taxon>Eukaryota</taxon>
        <taxon>Viridiplantae</taxon>
        <taxon>Chlorophyta</taxon>
        <taxon>core chlorophytes</taxon>
        <taxon>Trebouxiophyceae</taxon>
        <taxon>Chlorellales</taxon>
        <taxon>Chlorellaceae</taxon>
        <taxon>Chlorella clade</taxon>
        <taxon>Chlorella</taxon>
    </lineage>
</organism>
<evidence type="ECO:0000256" key="1">
    <source>
        <dbReference type="ARBA" id="ARBA00004123"/>
    </source>
</evidence>
<dbReference type="Gene3D" id="1.10.10.1340">
    <property type="entry name" value="Mediator of RNA polymerase II, submodule Med31 (Soh1)"/>
    <property type="match status" value="1"/>
</dbReference>
<protein>
    <recommendedName>
        <fullName evidence="7">Mediator of RNA polymerase II transcription subunit 31</fullName>
    </recommendedName>
</protein>
<dbReference type="EMBL" id="GL433854">
    <property type="protein sequence ID" value="EFN52724.1"/>
    <property type="molecule type" value="Genomic_DNA"/>
</dbReference>
<dbReference type="InterPro" id="IPR038089">
    <property type="entry name" value="Med31_sf"/>
</dbReference>
<evidence type="ECO:0000256" key="6">
    <source>
        <dbReference type="ARBA" id="ARBA00023242"/>
    </source>
</evidence>
<dbReference type="STRING" id="554065.E1ZMN2"/>
<dbReference type="OMA" id="FKYLLYW"/>
<dbReference type="AlphaFoldDB" id="E1ZMN2"/>
<dbReference type="GeneID" id="17352306"/>
<comment type="function">
    <text evidence="7">Component of the Mediator complex, a coactivator involved in the regulated transcription of nearly all RNA polymerase II-dependent genes. Mediator functions as a bridge to convey information from gene-specific regulatory proteins to the basal RNA polymerase II transcription machinery. Mediator is recruited to promoters by direct interactions with regulatory proteins and serves as a scaffold for the assembly of a functional preinitiation complex with RNA polymerase II and the general transcription factors.</text>
</comment>
<evidence type="ECO:0000313" key="8">
    <source>
        <dbReference type="EMBL" id="EFN52724.1"/>
    </source>
</evidence>